<reference evidence="2" key="1">
    <citation type="submission" date="2022-07" db="EMBL/GenBank/DDBJ databases">
        <title>Genome analysis of Parmales, a sister group of diatoms, reveals the evolutionary specialization of diatoms from phago-mixotrophs to photoautotrophs.</title>
        <authorList>
            <person name="Ban H."/>
            <person name="Sato S."/>
            <person name="Yoshikawa S."/>
            <person name="Kazumasa Y."/>
            <person name="Nakamura Y."/>
            <person name="Ichinomiya M."/>
            <person name="Saitoh K."/>
            <person name="Sato N."/>
            <person name="Blanc-Mathieu R."/>
            <person name="Endo H."/>
            <person name="Kuwata A."/>
            <person name="Ogata H."/>
        </authorList>
    </citation>
    <scope>NUCLEOTIDE SEQUENCE</scope>
</reference>
<feature type="transmembrane region" description="Helical" evidence="1">
    <location>
        <begin position="481"/>
        <end position="502"/>
    </location>
</feature>
<feature type="transmembrane region" description="Helical" evidence="1">
    <location>
        <begin position="424"/>
        <end position="443"/>
    </location>
</feature>
<name>A0A9W7ACM4_9STRA</name>
<protein>
    <submittedName>
        <fullName evidence="2">Uncharacterized protein</fullName>
    </submittedName>
</protein>
<accession>A0A9W7ACM4</accession>
<feature type="transmembrane region" description="Helical" evidence="1">
    <location>
        <begin position="349"/>
        <end position="367"/>
    </location>
</feature>
<dbReference type="AlphaFoldDB" id="A0A9W7ACM4"/>
<feature type="transmembrane region" description="Helical" evidence="1">
    <location>
        <begin position="455"/>
        <end position="475"/>
    </location>
</feature>
<gene>
    <name evidence="2" type="ORF">TrRE_jg3717</name>
</gene>
<dbReference type="EMBL" id="BRXZ01004026">
    <property type="protein sequence ID" value="GMH66967.1"/>
    <property type="molecule type" value="Genomic_DNA"/>
</dbReference>
<evidence type="ECO:0000256" key="1">
    <source>
        <dbReference type="SAM" id="Phobius"/>
    </source>
</evidence>
<feature type="transmembrane region" description="Helical" evidence="1">
    <location>
        <begin position="326"/>
        <end position="343"/>
    </location>
</feature>
<organism evidence="2 3">
    <name type="scientific">Triparma retinervis</name>
    <dbReference type="NCBI Taxonomy" id="2557542"/>
    <lineage>
        <taxon>Eukaryota</taxon>
        <taxon>Sar</taxon>
        <taxon>Stramenopiles</taxon>
        <taxon>Ochrophyta</taxon>
        <taxon>Bolidophyceae</taxon>
        <taxon>Parmales</taxon>
        <taxon>Triparmaceae</taxon>
        <taxon>Triparma</taxon>
    </lineage>
</organism>
<keyword evidence="1" id="KW-0812">Transmembrane</keyword>
<evidence type="ECO:0000313" key="2">
    <source>
        <dbReference type="EMBL" id="GMH66967.1"/>
    </source>
</evidence>
<sequence length="723" mass="75080">MLATLTNYTNICNAREATLICTWLSLLIILLTTLSLVDLTTSPNSFTPTPSLHKLLFNFILILLHLNTGFLLTTCFPSSILGGPTLTASWIAVGAGLITAAKVVGERTERYRGLGGTSGGGSRALGLLTVSISVFAACLGTSIAARTGGGKLTVLTIGFASGAGAGAVGRSYQTRAELSGGGPSAAGRADATVNLSWAAFIIAAAGLVGTHEAASASVSVGCVMCVLLHRAFLSVSSHNLLHHRGGHQRHGLAPGANLEASPGGGGYRSWIYNAPVAPTNLTFPLIAYLAVGAACAYKAQKGGRTNRGGRYGGGFNLPPNDAVEHLVTLLAALAIGVPIGIKLTKGEGVLHAFAMVICSALAVSVGVKHSLGMRGDANHKEGFRRMHKLNAAVYVLAKFVHLATRDEKEGANHNPVSGPDLLLFVMSMTYLSTSFNTLLLPHSPSTSVLRNQSSLTSYALAVSYFLFLPPLVTIHRPGSPLPVQILAIFLLAPPLILLPMSLHRPPQKAGRSNRRALSVTEASETSSWFGLALSPSAAALASINLALLLSSIYKLLLRGSPISNAAASSPPPSGNLAIYSYLYPSVSAVPLPPLELSHVRSTLRLYGLLSSSCLWTSLLPLPSPGFLASAIGLACCVPALLAVARERRGARATEGKAARALRPPFGYGREAVKMYLPLLVVPMVAGGGGVGEIKVLAGVLMGEGAWTAWGMETKGRGKVGKVI</sequence>
<keyword evidence="3" id="KW-1185">Reference proteome</keyword>
<proteinExistence type="predicted"/>
<comment type="caution">
    <text evidence="2">The sequence shown here is derived from an EMBL/GenBank/DDBJ whole genome shotgun (WGS) entry which is preliminary data.</text>
</comment>
<feature type="transmembrane region" description="Helical" evidence="1">
    <location>
        <begin position="125"/>
        <end position="146"/>
    </location>
</feature>
<feature type="transmembrane region" description="Helical" evidence="1">
    <location>
        <begin position="57"/>
        <end position="80"/>
    </location>
</feature>
<keyword evidence="1" id="KW-0472">Membrane</keyword>
<evidence type="ECO:0000313" key="3">
    <source>
        <dbReference type="Proteomes" id="UP001165082"/>
    </source>
</evidence>
<feature type="transmembrane region" description="Helical" evidence="1">
    <location>
        <begin position="17"/>
        <end position="37"/>
    </location>
</feature>
<feature type="transmembrane region" description="Helical" evidence="1">
    <location>
        <begin position="86"/>
        <end position="104"/>
    </location>
</feature>
<feature type="transmembrane region" description="Helical" evidence="1">
    <location>
        <begin position="626"/>
        <end position="644"/>
    </location>
</feature>
<keyword evidence="1" id="KW-1133">Transmembrane helix</keyword>
<dbReference type="Proteomes" id="UP001165082">
    <property type="component" value="Unassembled WGS sequence"/>
</dbReference>
<feature type="transmembrane region" description="Helical" evidence="1">
    <location>
        <begin position="528"/>
        <end position="553"/>
    </location>
</feature>
<dbReference type="OrthoDB" id="10593366at2759"/>